<organism evidence="3">
    <name type="scientific">Arion vulgaris</name>
    <dbReference type="NCBI Taxonomy" id="1028688"/>
    <lineage>
        <taxon>Eukaryota</taxon>
        <taxon>Metazoa</taxon>
        <taxon>Spiralia</taxon>
        <taxon>Lophotrochozoa</taxon>
        <taxon>Mollusca</taxon>
        <taxon>Gastropoda</taxon>
        <taxon>Heterobranchia</taxon>
        <taxon>Euthyneura</taxon>
        <taxon>Panpulmonata</taxon>
        <taxon>Eupulmonata</taxon>
        <taxon>Stylommatophora</taxon>
        <taxon>Helicina</taxon>
        <taxon>Arionoidea</taxon>
        <taxon>Arionidae</taxon>
        <taxon>Arion</taxon>
    </lineage>
</organism>
<keyword evidence="1" id="KW-0472">Membrane</keyword>
<dbReference type="PROSITE" id="PS50024">
    <property type="entry name" value="SEA"/>
    <property type="match status" value="1"/>
</dbReference>
<protein>
    <recommendedName>
        <fullName evidence="2">SEA domain-containing protein</fullName>
    </recommendedName>
</protein>
<evidence type="ECO:0000256" key="1">
    <source>
        <dbReference type="SAM" id="Phobius"/>
    </source>
</evidence>
<reference evidence="3" key="1">
    <citation type="submission" date="2014-12" db="EMBL/GenBank/DDBJ databases">
        <title>Insight into the proteome of Arion vulgaris.</title>
        <authorList>
            <person name="Aradska J."/>
            <person name="Bulat T."/>
            <person name="Smidak R."/>
            <person name="Sarate P."/>
            <person name="Gangsoo J."/>
            <person name="Sialana F."/>
            <person name="Bilban M."/>
            <person name="Lubec G."/>
        </authorList>
    </citation>
    <scope>NUCLEOTIDE SEQUENCE</scope>
    <source>
        <tissue evidence="3">Skin</tissue>
    </source>
</reference>
<feature type="transmembrane region" description="Helical" evidence="1">
    <location>
        <begin position="149"/>
        <end position="172"/>
    </location>
</feature>
<dbReference type="EMBL" id="HACG01018496">
    <property type="protein sequence ID" value="CEK65361.1"/>
    <property type="molecule type" value="Transcribed_RNA"/>
</dbReference>
<feature type="non-terminal residue" evidence="3">
    <location>
        <position position="218"/>
    </location>
</feature>
<dbReference type="AlphaFoldDB" id="A0A0B6ZBS1"/>
<dbReference type="SUPFAM" id="SSF82671">
    <property type="entry name" value="SEA domain"/>
    <property type="match status" value="1"/>
</dbReference>
<proteinExistence type="predicted"/>
<keyword evidence="1" id="KW-0812">Transmembrane</keyword>
<sequence length="218" mass="24854">PVSTTYTTNISTIATYLSTTTNTLRRLMTIHGVFHITNYPWSSFLTDWNNTNTLALARDIEHQLVSVYANLLGLESLRVVQFSMGSVEVTYDLQLDEGSHETPYNVTLIMKAYLKMNQFKLGNYTIDYDRIKHWEMVTEKDDGVVLEDWAIAVIVCGICLLLLVPIVICILCNRPSCRKKPTSSHGSEDPQYFRSWTSGSYDNRLPISHANKPEVEMH</sequence>
<feature type="domain" description="SEA" evidence="2">
    <location>
        <begin position="26"/>
        <end position="138"/>
    </location>
</feature>
<feature type="non-terminal residue" evidence="3">
    <location>
        <position position="1"/>
    </location>
</feature>
<dbReference type="InterPro" id="IPR000082">
    <property type="entry name" value="SEA_dom"/>
</dbReference>
<dbReference type="InterPro" id="IPR036364">
    <property type="entry name" value="SEA_dom_sf"/>
</dbReference>
<evidence type="ECO:0000259" key="2">
    <source>
        <dbReference type="PROSITE" id="PS50024"/>
    </source>
</evidence>
<accession>A0A0B6ZBS1</accession>
<keyword evidence="1" id="KW-1133">Transmembrane helix</keyword>
<dbReference type="Pfam" id="PF01390">
    <property type="entry name" value="SEA"/>
    <property type="match status" value="1"/>
</dbReference>
<evidence type="ECO:0000313" key="3">
    <source>
        <dbReference type="EMBL" id="CEK65361.1"/>
    </source>
</evidence>
<name>A0A0B6ZBS1_9EUPU</name>
<gene>
    <name evidence="3" type="primary">ORF54796</name>
</gene>